<dbReference type="Pfam" id="PF09579">
    <property type="entry name" value="Spore_YtfJ"/>
    <property type="match status" value="1"/>
</dbReference>
<keyword evidence="3" id="KW-1185">Reference proteome</keyword>
<evidence type="ECO:0000313" key="2">
    <source>
        <dbReference type="EMBL" id="MDQ0285707.1"/>
    </source>
</evidence>
<dbReference type="InterPro" id="IPR014229">
    <property type="entry name" value="Spore_YtfJ"/>
</dbReference>
<dbReference type="PIRSF" id="PIRSF021377">
    <property type="entry name" value="YtfJ"/>
    <property type="match status" value="1"/>
</dbReference>
<feature type="compositionally biased region" description="Pro residues" evidence="1">
    <location>
        <begin position="137"/>
        <end position="151"/>
    </location>
</feature>
<comment type="caution">
    <text evidence="2">The sequence shown here is derived from an EMBL/GenBank/DDBJ whole genome shotgun (WGS) entry which is preliminary data.</text>
</comment>
<evidence type="ECO:0000313" key="3">
    <source>
        <dbReference type="Proteomes" id="UP001225644"/>
    </source>
</evidence>
<dbReference type="Proteomes" id="UP001225644">
    <property type="component" value="Unassembled WGS sequence"/>
</dbReference>
<gene>
    <name evidence="2" type="ORF">J2Z49_000811</name>
</gene>
<dbReference type="PANTHER" id="PTHR39162:SF1">
    <property type="entry name" value="SPORULATION PROTEIN YTFJ"/>
    <property type="match status" value="1"/>
</dbReference>
<proteinExistence type="predicted"/>
<name>A0ABU0AZ14_9FIRM</name>
<evidence type="ECO:0000256" key="1">
    <source>
        <dbReference type="SAM" id="MobiDB-lite"/>
    </source>
</evidence>
<dbReference type="EMBL" id="JAUSUX010000004">
    <property type="protein sequence ID" value="MDQ0285707.1"/>
    <property type="molecule type" value="Genomic_DNA"/>
</dbReference>
<reference evidence="2 3" key="1">
    <citation type="submission" date="2023-07" db="EMBL/GenBank/DDBJ databases">
        <title>Genomic Encyclopedia of Type Strains, Phase IV (KMG-IV): sequencing the most valuable type-strain genomes for metagenomic binning, comparative biology and taxonomic classification.</title>
        <authorList>
            <person name="Goeker M."/>
        </authorList>
    </citation>
    <scope>NUCLEOTIDE SEQUENCE [LARGE SCALE GENOMIC DNA]</scope>
    <source>
        <strain evidence="2 3">DSM 12396</strain>
    </source>
</reference>
<sequence length="151" mass="15779">MPEHPIEGLMKTAMESIKEMVNVNVVVGDPVETADGTVIIPVSRVACGFGAGGGELELEAQGRQAHDGEQLPFFGGGSGAGVSVQPVGFLVVGQGQVRLLPVDGNAVIDRLIDLAPQLVSQIQSMFKREHNRNQVPMSPPPPPPGATIPPM</sequence>
<dbReference type="PANTHER" id="PTHR39162">
    <property type="entry name" value="GLL3345 PROTEIN"/>
    <property type="match status" value="1"/>
</dbReference>
<protein>
    <submittedName>
        <fullName evidence="2">Sporulation protein YtfJ</fullName>
    </submittedName>
</protein>
<organism evidence="2 3">
    <name type="scientific">Desulfofundulus luciae</name>
    <dbReference type="NCBI Taxonomy" id="74702"/>
    <lineage>
        <taxon>Bacteria</taxon>
        <taxon>Bacillati</taxon>
        <taxon>Bacillota</taxon>
        <taxon>Clostridia</taxon>
        <taxon>Eubacteriales</taxon>
        <taxon>Peptococcaceae</taxon>
        <taxon>Desulfofundulus</taxon>
    </lineage>
</organism>
<accession>A0ABU0AZ14</accession>
<feature type="region of interest" description="Disordered" evidence="1">
    <location>
        <begin position="129"/>
        <end position="151"/>
    </location>
</feature>
<dbReference type="NCBIfam" id="TIGR02874">
    <property type="entry name" value="spore_ytfJ"/>
    <property type="match status" value="1"/>
</dbReference>